<dbReference type="EMBL" id="CP019697">
    <property type="protein sequence ID" value="AQS51942.1"/>
    <property type="molecule type" value="Genomic_DNA"/>
</dbReference>
<comment type="similarity">
    <text evidence="1">Belongs to the complex I 24 kDa subunit family.</text>
</comment>
<dbReference type="KEGG" id="phn:PAEH1_11020"/>
<protein>
    <submittedName>
        <fullName evidence="8">Formate dehydrogenase subunit gamma</fullName>
    </submittedName>
</protein>
<feature type="binding site" evidence="7">
    <location>
        <position position="92"/>
    </location>
    <ligand>
        <name>[2Fe-2S] cluster</name>
        <dbReference type="ChEBI" id="CHEBI:190135"/>
    </ligand>
</feature>
<dbReference type="Gene3D" id="3.40.30.10">
    <property type="entry name" value="Glutaredoxin"/>
    <property type="match status" value="1"/>
</dbReference>
<dbReference type="EMBL" id="JAATIZ010000002">
    <property type="protein sequence ID" value="NJB64802.1"/>
    <property type="molecule type" value="Genomic_DNA"/>
</dbReference>
<dbReference type="Proteomes" id="UP000189369">
    <property type="component" value="Chromosome"/>
</dbReference>
<dbReference type="OrthoDB" id="9807941at2"/>
<evidence type="ECO:0000256" key="5">
    <source>
        <dbReference type="ARBA" id="ARBA00023014"/>
    </source>
</evidence>
<dbReference type="Pfam" id="PF01257">
    <property type="entry name" value="2Fe-2S_thioredx"/>
    <property type="match status" value="1"/>
</dbReference>
<evidence type="ECO:0000313" key="9">
    <source>
        <dbReference type="EMBL" id="HJH25055.1"/>
    </source>
</evidence>
<dbReference type="GO" id="GO:0046872">
    <property type="term" value="F:metal ion binding"/>
    <property type="evidence" value="ECO:0007669"/>
    <property type="project" value="UniProtKB-KW"/>
</dbReference>
<dbReference type="PROSITE" id="PS01099">
    <property type="entry name" value="COMPLEX1_24K"/>
    <property type="match status" value="1"/>
</dbReference>
<dbReference type="EMBL" id="DYTQ01000112">
    <property type="protein sequence ID" value="HJH25055.1"/>
    <property type="molecule type" value="Genomic_DNA"/>
</dbReference>
<reference evidence="8 11" key="1">
    <citation type="submission" date="2017-01" db="EMBL/GenBank/DDBJ databases">
        <title>Complete Genome Sequence of Paenalcaligenes hominis, Isolated from a paraplegic Patient with neurogenic bladder.</title>
        <authorList>
            <person name="Mukhopadhyay R."/>
            <person name="Joaquin J."/>
            <person name="Hogue R."/>
            <person name="Kilaru A."/>
            <person name="Jospin G."/>
            <person name="Mars K."/>
            <person name="Eisen J.A."/>
            <person name="Chaturvedi V."/>
        </authorList>
    </citation>
    <scope>NUCLEOTIDE SEQUENCE [LARGE SCALE GENOMIC DNA]</scope>
    <source>
        <strain evidence="8 11">15S00501</strain>
    </source>
</reference>
<evidence type="ECO:0000313" key="8">
    <source>
        <dbReference type="EMBL" id="AQS51942.1"/>
    </source>
</evidence>
<feature type="binding site" evidence="7">
    <location>
        <position position="128"/>
    </location>
    <ligand>
        <name>[2Fe-2S] cluster</name>
        <dbReference type="ChEBI" id="CHEBI:190135"/>
    </ligand>
</feature>
<dbReference type="RefSeq" id="WP_077734565.1">
    <property type="nucleotide sequence ID" value="NZ_BMCQ01000001.1"/>
</dbReference>
<dbReference type="InterPro" id="IPR041921">
    <property type="entry name" value="NuoE_N"/>
</dbReference>
<reference evidence="9" key="4">
    <citation type="submission" date="2021-09" db="EMBL/GenBank/DDBJ databases">
        <authorList>
            <person name="Gilroy R."/>
        </authorList>
    </citation>
    <scope>NUCLEOTIDE SEQUENCE</scope>
    <source>
        <strain evidence="9">CHK175-13533</strain>
    </source>
</reference>
<dbReference type="Proteomes" id="UP000700248">
    <property type="component" value="Unassembled WGS sequence"/>
</dbReference>
<reference evidence="9" key="3">
    <citation type="journal article" date="2021" name="PeerJ">
        <title>Extensive microbial diversity within the chicken gut microbiome revealed by metagenomics and culture.</title>
        <authorList>
            <person name="Gilroy R."/>
            <person name="Ravi A."/>
            <person name="Getino M."/>
            <person name="Pursley I."/>
            <person name="Horton D.L."/>
            <person name="Alikhan N.F."/>
            <person name="Baker D."/>
            <person name="Gharbi K."/>
            <person name="Hall N."/>
            <person name="Watson M."/>
            <person name="Adriaenssens E.M."/>
            <person name="Foster-Nyarko E."/>
            <person name="Jarju S."/>
            <person name="Secka A."/>
            <person name="Antonio M."/>
            <person name="Oren A."/>
            <person name="Chaudhuri R.R."/>
            <person name="La Ragione R."/>
            <person name="Hildebrand F."/>
            <person name="Pallen M.J."/>
        </authorList>
    </citation>
    <scope>NUCLEOTIDE SEQUENCE</scope>
    <source>
        <strain evidence="9">CHK175-13533</strain>
    </source>
</reference>
<evidence type="ECO:0000313" key="12">
    <source>
        <dbReference type="Proteomes" id="UP000783934"/>
    </source>
</evidence>
<comment type="cofactor">
    <cofactor evidence="6">
        <name>[2Fe-2S] cluster</name>
        <dbReference type="ChEBI" id="CHEBI:190135"/>
    </cofactor>
</comment>
<proteinExistence type="inferred from homology"/>
<dbReference type="PANTHER" id="PTHR43342">
    <property type="entry name" value="NADH-QUINONE OXIDOREDUCTASE, E SUBUNIT"/>
    <property type="match status" value="1"/>
</dbReference>
<evidence type="ECO:0000256" key="4">
    <source>
        <dbReference type="ARBA" id="ARBA00023004"/>
    </source>
</evidence>
<organism evidence="8 11">
    <name type="scientific">Paenalcaligenes hominis</name>
    <dbReference type="NCBI Taxonomy" id="643674"/>
    <lineage>
        <taxon>Bacteria</taxon>
        <taxon>Pseudomonadati</taxon>
        <taxon>Pseudomonadota</taxon>
        <taxon>Betaproteobacteria</taxon>
        <taxon>Burkholderiales</taxon>
        <taxon>Alcaligenaceae</taxon>
        <taxon>Paenalcaligenes</taxon>
    </lineage>
</organism>
<evidence type="ECO:0000313" key="10">
    <source>
        <dbReference type="EMBL" id="NJB64802.1"/>
    </source>
</evidence>
<evidence type="ECO:0000256" key="6">
    <source>
        <dbReference type="ARBA" id="ARBA00034078"/>
    </source>
</evidence>
<sequence>MSITAPALTAEQLKTVLQHALDQHAHKEGNLLPLLHSIQDQLRYIPAAIVPLLSAAINRSRAEIHGVISFYTHFRTHPPAPVLLELCRAESCQARGANGLIAQVKEQLGCDFHQTSADGQVSLEPVYCLGLCSQGPAAMINGNPVAHLNLQTLNQQLQEKGAQS</sequence>
<feature type="binding site" evidence="7">
    <location>
        <position position="87"/>
    </location>
    <ligand>
        <name>[2Fe-2S] cluster</name>
        <dbReference type="ChEBI" id="CHEBI:190135"/>
    </ligand>
</feature>
<dbReference type="CDD" id="cd03081">
    <property type="entry name" value="TRX_Fd_NuoE_FDH_gamma"/>
    <property type="match status" value="1"/>
</dbReference>
<evidence type="ECO:0000256" key="1">
    <source>
        <dbReference type="ARBA" id="ARBA00010643"/>
    </source>
</evidence>
<evidence type="ECO:0000256" key="3">
    <source>
        <dbReference type="ARBA" id="ARBA00022723"/>
    </source>
</evidence>
<dbReference type="InterPro" id="IPR002023">
    <property type="entry name" value="NuoE-like"/>
</dbReference>
<dbReference type="GO" id="GO:0051537">
    <property type="term" value="F:2 iron, 2 sulfur cluster binding"/>
    <property type="evidence" value="ECO:0007669"/>
    <property type="project" value="UniProtKB-KW"/>
</dbReference>
<dbReference type="InterPro" id="IPR028431">
    <property type="entry name" value="NADP_DH_HndA-like"/>
</dbReference>
<dbReference type="PANTHER" id="PTHR43342:SF1">
    <property type="entry name" value="BIFURCATING [FEFE] HYDROGENASE GAMMA SUBUNIT"/>
    <property type="match status" value="1"/>
</dbReference>
<evidence type="ECO:0000256" key="7">
    <source>
        <dbReference type="PIRSR" id="PIRSR000216-1"/>
    </source>
</evidence>
<accession>A0A1U9K1R1</accession>
<keyword evidence="3 7" id="KW-0479">Metal-binding</keyword>
<keyword evidence="2 7" id="KW-0001">2Fe-2S</keyword>
<keyword evidence="5 7" id="KW-0411">Iron-sulfur</keyword>
<dbReference type="PIRSF" id="PIRSF000216">
    <property type="entry name" value="NADH_DH_24kDa"/>
    <property type="match status" value="1"/>
</dbReference>
<comment type="cofactor">
    <cofactor evidence="7">
        <name>[2Fe-2S] cluster</name>
        <dbReference type="ChEBI" id="CHEBI:190135"/>
    </cofactor>
    <text evidence="7">Binds 1 [2Fe-2S] cluster.</text>
</comment>
<keyword evidence="4 7" id="KW-0408">Iron</keyword>
<reference evidence="10 12" key="2">
    <citation type="submission" date="2020-03" db="EMBL/GenBank/DDBJ databases">
        <title>Genomic Encyclopedia of Type Strains, Phase IV (KMG-IV): sequencing the most valuable type-strain genomes for metagenomic binning, comparative biology and taxonomic classification.</title>
        <authorList>
            <person name="Goeker M."/>
        </authorList>
    </citation>
    <scope>NUCLEOTIDE SEQUENCE [LARGE SCALE GENOMIC DNA]</scope>
    <source>
        <strain evidence="10 12">DSM 26613</strain>
    </source>
</reference>
<evidence type="ECO:0000313" key="11">
    <source>
        <dbReference type="Proteomes" id="UP000189369"/>
    </source>
</evidence>
<keyword evidence="12" id="KW-1185">Reference proteome</keyword>
<dbReference type="NCBIfam" id="NF004638">
    <property type="entry name" value="PRK05988.1"/>
    <property type="match status" value="1"/>
</dbReference>
<evidence type="ECO:0000256" key="2">
    <source>
        <dbReference type="ARBA" id="ARBA00022714"/>
    </source>
</evidence>
<gene>
    <name evidence="10" type="ORF">GGR41_001031</name>
    <name evidence="9" type="ORF">K8U84_10950</name>
    <name evidence="8" type="ORF">PAEH1_11020</name>
</gene>
<dbReference type="SUPFAM" id="SSF52833">
    <property type="entry name" value="Thioredoxin-like"/>
    <property type="match status" value="1"/>
</dbReference>
<dbReference type="GO" id="GO:0016491">
    <property type="term" value="F:oxidoreductase activity"/>
    <property type="evidence" value="ECO:0007669"/>
    <property type="project" value="InterPro"/>
</dbReference>
<name>A0A1U9K1R1_9BURK</name>
<dbReference type="Proteomes" id="UP000783934">
    <property type="component" value="Unassembled WGS sequence"/>
</dbReference>
<dbReference type="InterPro" id="IPR036249">
    <property type="entry name" value="Thioredoxin-like_sf"/>
</dbReference>
<dbReference type="AlphaFoldDB" id="A0A1U9K1R1"/>
<dbReference type="STRING" id="643674.PAEH1_11020"/>
<dbReference type="Gene3D" id="1.10.10.1590">
    <property type="entry name" value="NADH-quinone oxidoreductase subunit E"/>
    <property type="match status" value="1"/>
</dbReference>
<feature type="binding site" evidence="7">
    <location>
        <position position="132"/>
    </location>
    <ligand>
        <name>[2Fe-2S] cluster</name>
        <dbReference type="ChEBI" id="CHEBI:190135"/>
    </ligand>
</feature>